<sequence>MSHDYFKLRKPLDHRIYELARKHCENKKIKKYNLNHFIKKQGQQM</sequence>
<dbReference type="OrthoDB" id="581589at2"/>
<evidence type="ECO:0000313" key="1">
    <source>
        <dbReference type="EMBL" id="PXY98672.1"/>
    </source>
</evidence>
<name>A0A318MUV2_9PROT</name>
<keyword evidence="2" id="KW-1185">Reference proteome</keyword>
<comment type="caution">
    <text evidence="1">The sequence shown here is derived from an EMBL/GenBank/DDBJ whole genome shotgun (WGS) entry which is preliminary data.</text>
</comment>
<proteinExistence type="predicted"/>
<dbReference type="RefSeq" id="WP_110439624.1">
    <property type="nucleotide sequence ID" value="NZ_QGLT01000008.1"/>
</dbReference>
<dbReference type="AlphaFoldDB" id="A0A318MUV2"/>
<organism evidence="1 2">
    <name type="scientific">Commensalibacter melissae</name>
    <dbReference type="NCBI Taxonomy" id="2070537"/>
    <lineage>
        <taxon>Bacteria</taxon>
        <taxon>Pseudomonadati</taxon>
        <taxon>Pseudomonadota</taxon>
        <taxon>Alphaproteobacteria</taxon>
        <taxon>Acetobacterales</taxon>
        <taxon>Acetobacteraceae</taxon>
    </lineage>
</organism>
<dbReference type="EMBL" id="QGLT01000008">
    <property type="protein sequence ID" value="PXY98672.1"/>
    <property type="molecule type" value="Genomic_DNA"/>
</dbReference>
<protein>
    <submittedName>
        <fullName evidence="1">Uncharacterized protein</fullName>
    </submittedName>
</protein>
<gene>
    <name evidence="1" type="ORF">DK869_08625</name>
</gene>
<evidence type="ECO:0000313" key="2">
    <source>
        <dbReference type="Proteomes" id="UP000247565"/>
    </source>
</evidence>
<reference evidence="1 2" key="1">
    <citation type="submission" date="2018-05" db="EMBL/GenBank/DDBJ databases">
        <title>Reference genomes for bee gut microbiota database.</title>
        <authorList>
            <person name="Ellegaard K.M."/>
        </authorList>
    </citation>
    <scope>NUCLEOTIDE SEQUENCE [LARGE SCALE GENOMIC DNA]</scope>
    <source>
        <strain evidence="1 2">ESL0284</strain>
    </source>
</reference>
<dbReference type="Proteomes" id="UP000247565">
    <property type="component" value="Unassembled WGS sequence"/>
</dbReference>
<dbReference type="Pfam" id="PF10134">
    <property type="entry name" value="RPA"/>
    <property type="match status" value="1"/>
</dbReference>
<accession>A0A318MUV2</accession>
<dbReference type="InterPro" id="IPR018777">
    <property type="entry name" value="Replication_initiator_prot_A"/>
</dbReference>